<gene>
    <name evidence="2" type="ORF">J2S07_003964</name>
</gene>
<evidence type="ECO:0000256" key="1">
    <source>
        <dbReference type="SAM" id="Phobius"/>
    </source>
</evidence>
<keyword evidence="3" id="KW-1185">Reference proteome</keyword>
<dbReference type="RefSeq" id="WP_307152072.1">
    <property type="nucleotide sequence ID" value="NZ_JAUSTU010000032.1"/>
</dbReference>
<evidence type="ECO:0000313" key="2">
    <source>
        <dbReference type="EMBL" id="MDQ0157619.1"/>
    </source>
</evidence>
<name>A0ABT9V9L0_9BACL</name>
<evidence type="ECO:0000313" key="3">
    <source>
        <dbReference type="Proteomes" id="UP001231362"/>
    </source>
</evidence>
<dbReference type="Proteomes" id="UP001231362">
    <property type="component" value="Unassembled WGS sequence"/>
</dbReference>
<protein>
    <submittedName>
        <fullName evidence="2">Uncharacterized protein</fullName>
    </submittedName>
</protein>
<sequence length="81" mass="8998">MKSLGLVFILSGIILMGLSGLEKVLIFSAYNGKIHEMQAIIDLTPSDIWSITNYTFGFGLTFSILGFILFFQAKLQKPSHN</sequence>
<keyword evidence="1" id="KW-1133">Transmembrane helix</keyword>
<reference evidence="2 3" key="1">
    <citation type="submission" date="2023-07" db="EMBL/GenBank/DDBJ databases">
        <title>Genomic Encyclopedia of Type Strains, Phase IV (KMG-IV): sequencing the most valuable type-strain genomes for metagenomic binning, comparative biology and taxonomic classification.</title>
        <authorList>
            <person name="Goeker M."/>
        </authorList>
    </citation>
    <scope>NUCLEOTIDE SEQUENCE [LARGE SCALE GENOMIC DNA]</scope>
    <source>
        <strain evidence="2 3">DSM 23948</strain>
    </source>
</reference>
<organism evidence="2 3">
    <name type="scientific">Anoxybacillus andreesenii</name>
    <dbReference type="NCBI Taxonomy" id="1325932"/>
    <lineage>
        <taxon>Bacteria</taxon>
        <taxon>Bacillati</taxon>
        <taxon>Bacillota</taxon>
        <taxon>Bacilli</taxon>
        <taxon>Bacillales</taxon>
        <taxon>Anoxybacillaceae</taxon>
        <taxon>Anoxybacillus</taxon>
    </lineage>
</organism>
<feature type="transmembrane region" description="Helical" evidence="1">
    <location>
        <begin position="51"/>
        <end position="71"/>
    </location>
</feature>
<keyword evidence="1" id="KW-0812">Transmembrane</keyword>
<dbReference type="EMBL" id="JAUSTU010000032">
    <property type="protein sequence ID" value="MDQ0157619.1"/>
    <property type="molecule type" value="Genomic_DNA"/>
</dbReference>
<keyword evidence="1" id="KW-0472">Membrane</keyword>
<accession>A0ABT9V9L0</accession>
<proteinExistence type="predicted"/>
<comment type="caution">
    <text evidence="2">The sequence shown here is derived from an EMBL/GenBank/DDBJ whole genome shotgun (WGS) entry which is preliminary data.</text>
</comment>